<proteinExistence type="predicted"/>
<evidence type="ECO:0000313" key="2">
    <source>
        <dbReference type="Proteomes" id="UP000009183"/>
    </source>
</evidence>
<gene>
    <name evidence="1" type="ordered locus">VIT_09s0070g00670</name>
</gene>
<reference evidence="2" key="1">
    <citation type="journal article" date="2007" name="Nature">
        <title>The grapevine genome sequence suggests ancestral hexaploidization in major angiosperm phyla.</title>
        <authorList>
            <consortium name="The French-Italian Public Consortium for Grapevine Genome Characterization."/>
            <person name="Jaillon O."/>
            <person name="Aury J.-M."/>
            <person name="Noel B."/>
            <person name="Policriti A."/>
            <person name="Clepet C."/>
            <person name="Casagrande A."/>
            <person name="Choisne N."/>
            <person name="Aubourg S."/>
            <person name="Vitulo N."/>
            <person name="Jubin C."/>
            <person name="Vezzi A."/>
            <person name="Legeai F."/>
            <person name="Hugueney P."/>
            <person name="Dasilva C."/>
            <person name="Horner D."/>
            <person name="Mica E."/>
            <person name="Jublot D."/>
            <person name="Poulain J."/>
            <person name="Bruyere C."/>
            <person name="Billault A."/>
            <person name="Segurens B."/>
            <person name="Gouyvenoux M."/>
            <person name="Ugarte E."/>
            <person name="Cattonaro F."/>
            <person name="Anthouard V."/>
            <person name="Vico V."/>
            <person name="Del Fabbro C."/>
            <person name="Alaux M."/>
            <person name="Di Gaspero G."/>
            <person name="Dumas V."/>
            <person name="Felice N."/>
            <person name="Paillard S."/>
            <person name="Juman I."/>
            <person name="Moroldo M."/>
            <person name="Scalabrin S."/>
            <person name="Canaguier A."/>
            <person name="Le Clainche I."/>
            <person name="Malacrida G."/>
            <person name="Durand E."/>
            <person name="Pesole G."/>
            <person name="Laucou V."/>
            <person name="Chatelet P."/>
            <person name="Merdinoglu D."/>
            <person name="Delledonne M."/>
            <person name="Pezzotti M."/>
            <person name="Lecharny A."/>
            <person name="Scarpelli C."/>
            <person name="Artiguenave F."/>
            <person name="Pe M.E."/>
            <person name="Valle G."/>
            <person name="Morgante M."/>
            <person name="Caboche M."/>
            <person name="Adam-Blondon A.-F."/>
            <person name="Weissenbach J."/>
            <person name="Quetier F."/>
            <person name="Wincker P."/>
        </authorList>
    </citation>
    <scope>NUCLEOTIDE SEQUENCE [LARGE SCALE GENOMIC DNA]</scope>
    <source>
        <strain evidence="2">cv. Pinot noir / PN40024</strain>
    </source>
</reference>
<protein>
    <submittedName>
        <fullName evidence="1">Uncharacterized protein</fullName>
    </submittedName>
</protein>
<dbReference type="InParanoid" id="F6I3E5"/>
<organism evidence="1 2">
    <name type="scientific">Vitis vinifera</name>
    <name type="common">Grape</name>
    <dbReference type="NCBI Taxonomy" id="29760"/>
    <lineage>
        <taxon>Eukaryota</taxon>
        <taxon>Viridiplantae</taxon>
        <taxon>Streptophyta</taxon>
        <taxon>Embryophyta</taxon>
        <taxon>Tracheophyta</taxon>
        <taxon>Spermatophyta</taxon>
        <taxon>Magnoliopsida</taxon>
        <taxon>eudicotyledons</taxon>
        <taxon>Gunneridae</taxon>
        <taxon>Pentapetalae</taxon>
        <taxon>rosids</taxon>
        <taxon>Vitales</taxon>
        <taxon>Vitaceae</taxon>
        <taxon>Viteae</taxon>
        <taxon>Vitis</taxon>
    </lineage>
</organism>
<name>F6I3E5_VITVI</name>
<accession>F6I3E5</accession>
<dbReference type="EMBL" id="FN596740">
    <property type="protein sequence ID" value="CCB61463.1"/>
    <property type="molecule type" value="Genomic_DNA"/>
</dbReference>
<dbReference type="Proteomes" id="UP000009183">
    <property type="component" value="Chromosome 9"/>
</dbReference>
<sequence>MFNAQHQETLMIGESFKEMIMKTSNECLSLLRGETDELFNAIAKTRVNPSPLKSQIEKYMESVDHLDALMIRSFLPPWLVMLSSMSCARVANSSKM</sequence>
<dbReference type="HOGENOM" id="CLU_2363929_0_0_1"/>
<dbReference type="PaxDb" id="29760-VIT_09s0070g00670.t01"/>
<evidence type="ECO:0000313" key="1">
    <source>
        <dbReference type="EMBL" id="CCB61463.1"/>
    </source>
</evidence>
<keyword evidence="2" id="KW-1185">Reference proteome</keyword>
<dbReference type="AlphaFoldDB" id="F6I3E5"/>